<proteinExistence type="predicted"/>
<evidence type="ECO:0008006" key="3">
    <source>
        <dbReference type="Google" id="ProtNLM"/>
    </source>
</evidence>
<reference evidence="1 2" key="1">
    <citation type="submission" date="2022-07" db="EMBL/GenBank/DDBJ databases">
        <title>Fecal culturing of patients with breast cancer.</title>
        <authorList>
            <person name="Teng N.M.Y."/>
            <person name="Kiu R."/>
            <person name="Evans R."/>
            <person name="Baker D.J."/>
            <person name="Zenner C."/>
            <person name="Robinson S.D."/>
            <person name="Hall L.J."/>
        </authorList>
    </citation>
    <scope>NUCLEOTIDE SEQUENCE [LARGE SCALE GENOMIC DNA]</scope>
    <source>
        <strain evidence="1 2">LH1063</strain>
    </source>
</reference>
<comment type="caution">
    <text evidence="1">The sequence shown here is derived from an EMBL/GenBank/DDBJ whole genome shotgun (WGS) entry which is preliminary data.</text>
</comment>
<keyword evidence="2" id="KW-1185">Reference proteome</keyword>
<organism evidence="1 2">
    <name type="scientific">Coprobacter tertius</name>
    <dbReference type="NCBI Taxonomy" id="2944915"/>
    <lineage>
        <taxon>Bacteria</taxon>
        <taxon>Pseudomonadati</taxon>
        <taxon>Bacteroidota</taxon>
        <taxon>Bacteroidia</taxon>
        <taxon>Bacteroidales</taxon>
        <taxon>Barnesiellaceae</taxon>
        <taxon>Coprobacter</taxon>
    </lineage>
</organism>
<dbReference type="EMBL" id="JANDHW010000011">
    <property type="protein sequence ID" value="MCP9612541.1"/>
    <property type="molecule type" value="Genomic_DNA"/>
</dbReference>
<sequence length="77" mass="8909">MKIDENILTGYLTGSLDNETKKKVEEWYYASKENKEILDRLYFTLRVATNAASTDKIDTVSALNALKKKIRNRNPKK</sequence>
<accession>A0ABT1MJE6</accession>
<gene>
    <name evidence="1" type="ORF">NMU02_10600</name>
</gene>
<dbReference type="Proteomes" id="UP001205603">
    <property type="component" value="Unassembled WGS sequence"/>
</dbReference>
<evidence type="ECO:0000313" key="1">
    <source>
        <dbReference type="EMBL" id="MCP9612541.1"/>
    </source>
</evidence>
<protein>
    <recommendedName>
        <fullName evidence="3">Anti-sigma factor</fullName>
    </recommendedName>
</protein>
<evidence type="ECO:0000313" key="2">
    <source>
        <dbReference type="Proteomes" id="UP001205603"/>
    </source>
</evidence>
<dbReference type="RefSeq" id="WP_255027867.1">
    <property type="nucleotide sequence ID" value="NZ_JANDHW010000011.1"/>
</dbReference>
<name>A0ABT1MJE6_9BACT</name>